<name>A0A5N5TM39_9CRUS</name>
<evidence type="ECO:0000313" key="1">
    <source>
        <dbReference type="EMBL" id="KAB7507209.1"/>
    </source>
</evidence>
<comment type="caution">
    <text evidence="1">The sequence shown here is derived from an EMBL/GenBank/DDBJ whole genome shotgun (WGS) entry which is preliminary data.</text>
</comment>
<keyword evidence="2" id="KW-1185">Reference proteome</keyword>
<accession>A0A5N5TM39</accession>
<sequence length="366" mass="41837">MSNSIHFGNLFPFKSEASTSCSNLCIPDIASEQEEQFYGDPFLNVNNDIRFEKDPTSLLQEFLQPDINALENVTNFNALNNNSNSLKPFIKPIMKTDQLVKLMDDQKPFFNSCGNIIIAQKPLDMGKGTGRMAFEMADFSLIENHSKFKMFLRDAANDDKILELRRNDVDKKNKCKCFAEHNNSLFCVRSRYNEAVQVLWSEEKSYASISVEDVNKFELLFAPLIAQSKLKNPSSIIMQLVFQMETEYDILEQFYFIKFLMSPKRDIENFIKTLVNEKYVDESYLEEIPGRQYGLFKSVYVANNGKTESESTPLEAGAVSSRLIDGVTSAGRSLKDDSSYATILFAPGTCRIFSPQNMLFFFLLER</sequence>
<dbReference type="EMBL" id="SEYY01000451">
    <property type="protein sequence ID" value="KAB7507209.1"/>
    <property type="molecule type" value="Genomic_DNA"/>
</dbReference>
<dbReference type="AlphaFoldDB" id="A0A5N5TM39"/>
<protein>
    <submittedName>
        <fullName evidence="1">Uncharacterized protein</fullName>
    </submittedName>
</protein>
<gene>
    <name evidence="1" type="ORF">Anas_08329</name>
</gene>
<evidence type="ECO:0000313" key="2">
    <source>
        <dbReference type="Proteomes" id="UP000326759"/>
    </source>
</evidence>
<reference evidence="1 2" key="1">
    <citation type="journal article" date="2019" name="PLoS Biol.">
        <title>Sex chromosomes control vertical transmission of feminizing Wolbachia symbionts in an isopod.</title>
        <authorList>
            <person name="Becking T."/>
            <person name="Chebbi M.A."/>
            <person name="Giraud I."/>
            <person name="Moumen B."/>
            <person name="Laverre T."/>
            <person name="Caubet Y."/>
            <person name="Peccoud J."/>
            <person name="Gilbert C."/>
            <person name="Cordaux R."/>
        </authorList>
    </citation>
    <scope>NUCLEOTIDE SEQUENCE [LARGE SCALE GENOMIC DNA]</scope>
    <source>
        <strain evidence="1">ANa2</strain>
        <tissue evidence="1">Whole body excluding digestive tract and cuticle</tissue>
    </source>
</reference>
<proteinExistence type="predicted"/>
<organism evidence="1 2">
    <name type="scientific">Armadillidium nasatum</name>
    <dbReference type="NCBI Taxonomy" id="96803"/>
    <lineage>
        <taxon>Eukaryota</taxon>
        <taxon>Metazoa</taxon>
        <taxon>Ecdysozoa</taxon>
        <taxon>Arthropoda</taxon>
        <taxon>Crustacea</taxon>
        <taxon>Multicrustacea</taxon>
        <taxon>Malacostraca</taxon>
        <taxon>Eumalacostraca</taxon>
        <taxon>Peracarida</taxon>
        <taxon>Isopoda</taxon>
        <taxon>Oniscidea</taxon>
        <taxon>Crinocheta</taxon>
        <taxon>Armadillidiidae</taxon>
        <taxon>Armadillidium</taxon>
    </lineage>
</organism>
<dbReference type="Proteomes" id="UP000326759">
    <property type="component" value="Unassembled WGS sequence"/>
</dbReference>